<dbReference type="EMBL" id="JAPDRN010000026">
    <property type="protein sequence ID" value="KAJ9637109.1"/>
    <property type="molecule type" value="Genomic_DNA"/>
</dbReference>
<reference evidence="1" key="1">
    <citation type="submission" date="2022-10" db="EMBL/GenBank/DDBJ databases">
        <title>Culturing micro-colonial fungi from biological soil crusts in the Mojave desert and describing Neophaeococcomyces mojavensis, and introducing the new genera and species Taxawa tesnikishii.</title>
        <authorList>
            <person name="Kurbessoian T."/>
            <person name="Stajich J.E."/>
        </authorList>
    </citation>
    <scope>NUCLEOTIDE SEQUENCE</scope>
    <source>
        <strain evidence="1">TK_35</strain>
    </source>
</reference>
<evidence type="ECO:0000313" key="1">
    <source>
        <dbReference type="EMBL" id="KAJ9637109.1"/>
    </source>
</evidence>
<organism evidence="1 2">
    <name type="scientific">Knufia peltigerae</name>
    <dbReference type="NCBI Taxonomy" id="1002370"/>
    <lineage>
        <taxon>Eukaryota</taxon>
        <taxon>Fungi</taxon>
        <taxon>Dikarya</taxon>
        <taxon>Ascomycota</taxon>
        <taxon>Pezizomycotina</taxon>
        <taxon>Eurotiomycetes</taxon>
        <taxon>Chaetothyriomycetidae</taxon>
        <taxon>Chaetothyriales</taxon>
        <taxon>Trichomeriaceae</taxon>
        <taxon>Knufia</taxon>
    </lineage>
</organism>
<comment type="caution">
    <text evidence="1">The sequence shown here is derived from an EMBL/GenBank/DDBJ whole genome shotgun (WGS) entry which is preliminary data.</text>
</comment>
<dbReference type="Proteomes" id="UP001172681">
    <property type="component" value="Unassembled WGS sequence"/>
</dbReference>
<dbReference type="CDD" id="cd18186">
    <property type="entry name" value="BTB_POZ_ZBTB_KLHL-like"/>
    <property type="match status" value="1"/>
</dbReference>
<protein>
    <recommendedName>
        <fullName evidence="3">BTB domain-containing protein</fullName>
    </recommendedName>
</protein>
<dbReference type="PANTHER" id="PTHR47843">
    <property type="entry name" value="BTB DOMAIN-CONTAINING PROTEIN-RELATED"/>
    <property type="match status" value="1"/>
</dbReference>
<name>A0AA38Y6P3_9EURO</name>
<gene>
    <name evidence="1" type="ORF">H2204_005034</name>
</gene>
<proteinExistence type="predicted"/>
<dbReference type="AlphaFoldDB" id="A0AA38Y6P3"/>
<keyword evidence="2" id="KW-1185">Reference proteome</keyword>
<evidence type="ECO:0000313" key="2">
    <source>
        <dbReference type="Proteomes" id="UP001172681"/>
    </source>
</evidence>
<dbReference type="SUPFAM" id="SSF54695">
    <property type="entry name" value="POZ domain"/>
    <property type="match status" value="1"/>
</dbReference>
<dbReference type="Gene3D" id="3.30.710.10">
    <property type="entry name" value="Potassium Channel Kv1.1, Chain A"/>
    <property type="match status" value="1"/>
</dbReference>
<sequence length="275" mass="31784">MATSSNNAYLGFLIAGKYTDFIIQCQNVEFKVHRIIEAESGRITFPEIKPDIMARVILFMYSRDYNSYHLPTFYMRFVGDDTKDMKDLKDTEDTRSDTYEEDGYRGENGDIQAGGLRTALNVNALMYQCADMLDFEDLKQVACRRFIDHAKLVYGMDGFEEPLRVVYESTREDDKDLRFQVTCLCIENCGLLARREKTAAVVEEYNPHLWAVSVEVNKRKMSITRAVDDLNDELHLRGCKHLIPMKRMSLKVSTQDDVHSITMKCPLCSGWLMPY</sequence>
<evidence type="ECO:0008006" key="3">
    <source>
        <dbReference type="Google" id="ProtNLM"/>
    </source>
</evidence>
<dbReference type="PANTHER" id="PTHR47843:SF5">
    <property type="entry name" value="BTB_POZ DOMAIN PROTEIN"/>
    <property type="match status" value="1"/>
</dbReference>
<accession>A0AA38Y6P3</accession>
<dbReference type="InterPro" id="IPR011333">
    <property type="entry name" value="SKP1/BTB/POZ_sf"/>
</dbReference>